<evidence type="ECO:0000256" key="1">
    <source>
        <dbReference type="SAM" id="MobiDB-lite"/>
    </source>
</evidence>
<reference evidence="2 3" key="1">
    <citation type="journal article" date="2019" name="Nat. Plants">
        <title>Genome sequencing of Musa balbisiana reveals subgenome evolution and function divergence in polyploid bananas.</title>
        <authorList>
            <person name="Yao X."/>
        </authorList>
    </citation>
    <scope>NUCLEOTIDE SEQUENCE [LARGE SCALE GENOMIC DNA]</scope>
    <source>
        <strain evidence="3">cv. DH-PKW</strain>
        <tissue evidence="2">Leaves</tissue>
    </source>
</reference>
<organism evidence="2 3">
    <name type="scientific">Musa balbisiana</name>
    <name type="common">Banana</name>
    <dbReference type="NCBI Taxonomy" id="52838"/>
    <lineage>
        <taxon>Eukaryota</taxon>
        <taxon>Viridiplantae</taxon>
        <taxon>Streptophyta</taxon>
        <taxon>Embryophyta</taxon>
        <taxon>Tracheophyta</taxon>
        <taxon>Spermatophyta</taxon>
        <taxon>Magnoliopsida</taxon>
        <taxon>Liliopsida</taxon>
        <taxon>Zingiberales</taxon>
        <taxon>Musaceae</taxon>
        <taxon>Musa</taxon>
    </lineage>
</organism>
<evidence type="ECO:0000313" key="2">
    <source>
        <dbReference type="EMBL" id="THU71978.1"/>
    </source>
</evidence>
<dbReference type="Proteomes" id="UP000317650">
    <property type="component" value="Chromosome 4"/>
</dbReference>
<accession>A0A4S8KAC9</accession>
<evidence type="ECO:0000313" key="3">
    <source>
        <dbReference type="Proteomes" id="UP000317650"/>
    </source>
</evidence>
<proteinExistence type="predicted"/>
<feature type="compositionally biased region" description="Polar residues" evidence="1">
    <location>
        <begin position="9"/>
        <end position="20"/>
    </location>
</feature>
<feature type="region of interest" description="Disordered" evidence="1">
    <location>
        <begin position="1"/>
        <end position="20"/>
    </location>
</feature>
<dbReference type="EMBL" id="PYDT01000001">
    <property type="protein sequence ID" value="THU71978.1"/>
    <property type="molecule type" value="Genomic_DNA"/>
</dbReference>
<evidence type="ECO:0008006" key="4">
    <source>
        <dbReference type="Google" id="ProtNLM"/>
    </source>
</evidence>
<protein>
    <recommendedName>
        <fullName evidence="4">Protein kinase domain-containing protein</fullName>
    </recommendedName>
</protein>
<comment type="caution">
    <text evidence="2">The sequence shown here is derived from an EMBL/GenBank/DDBJ whole genome shotgun (WGS) entry which is preliminary data.</text>
</comment>
<name>A0A4S8KAC9_MUSBA</name>
<dbReference type="Gene3D" id="3.30.200.20">
    <property type="entry name" value="Phosphorylase Kinase, domain 1"/>
    <property type="match status" value="1"/>
</dbReference>
<gene>
    <name evidence="2" type="ORF">C4D60_Mb04t07250</name>
</gene>
<dbReference type="AlphaFoldDB" id="A0A4S8KAC9"/>
<keyword evidence="3" id="KW-1185">Reference proteome</keyword>
<sequence>MADEERQVNKTANPLQPGSSFLTVEEYQNKNSDYMLKVEKEEGSFGQACRGTMGNDPNHVAVKVFKTEQLRGLQSLKAECETQRKNDIKVNDDAFLPSDSQYMPYGRVNDWLHPAAEMNSVASGNLILQKLNMAIVGLPLWTIFITIAGHSNKSSSNTELRSISEPDHLCPGFGSGKIIRMPCPSRKRAQSHSKRSDI</sequence>